<keyword evidence="4" id="KW-1185">Reference proteome</keyword>
<evidence type="ECO:0000313" key="2">
    <source>
        <dbReference type="EMBL" id="EEC16349.1"/>
    </source>
</evidence>
<protein>
    <submittedName>
        <fullName evidence="2 3">Uncharacterized protein</fullName>
    </submittedName>
</protein>
<dbReference type="Proteomes" id="UP000001555">
    <property type="component" value="Unassembled WGS sequence"/>
</dbReference>
<dbReference type="VEuPathDB" id="VectorBase:ISCW012571"/>
<sequence>MRHRSRRLPSNTTLRPGKRRLAPLARLDSTLVFGVLRFAGAVPKPGRRRDERKSRMPTRLEHRRASVANLLVGDDPRRTFSSTENLARDVLRPCATVAPMPVGRTLEREAATALSTTPPLDDTG</sequence>
<gene>
    <name evidence="2" type="ORF">IscW_ISCW012571</name>
</gene>
<accession>B7QBX7</accession>
<proteinExistence type="predicted"/>
<dbReference type="EMBL" id="DS903676">
    <property type="protein sequence ID" value="EEC16349.1"/>
    <property type="molecule type" value="Genomic_DNA"/>
</dbReference>
<evidence type="ECO:0000256" key="1">
    <source>
        <dbReference type="SAM" id="MobiDB-lite"/>
    </source>
</evidence>
<dbReference type="PaxDb" id="6945-B7QBX7"/>
<dbReference type="AlphaFoldDB" id="B7QBX7"/>
<dbReference type="EnsemblMetazoa" id="ISCW012571-RA">
    <property type="protein sequence ID" value="ISCW012571-PA"/>
    <property type="gene ID" value="ISCW012571"/>
</dbReference>
<evidence type="ECO:0000313" key="4">
    <source>
        <dbReference type="Proteomes" id="UP000001555"/>
    </source>
</evidence>
<reference evidence="3" key="2">
    <citation type="submission" date="2020-05" db="UniProtKB">
        <authorList>
            <consortium name="EnsemblMetazoa"/>
        </authorList>
    </citation>
    <scope>IDENTIFICATION</scope>
    <source>
        <strain evidence="3">wikel</strain>
    </source>
</reference>
<organism>
    <name type="scientific">Ixodes scapularis</name>
    <name type="common">Black-legged tick</name>
    <name type="synonym">Deer tick</name>
    <dbReference type="NCBI Taxonomy" id="6945"/>
    <lineage>
        <taxon>Eukaryota</taxon>
        <taxon>Metazoa</taxon>
        <taxon>Ecdysozoa</taxon>
        <taxon>Arthropoda</taxon>
        <taxon>Chelicerata</taxon>
        <taxon>Arachnida</taxon>
        <taxon>Acari</taxon>
        <taxon>Parasitiformes</taxon>
        <taxon>Ixodida</taxon>
        <taxon>Ixodoidea</taxon>
        <taxon>Ixodidae</taxon>
        <taxon>Ixodinae</taxon>
        <taxon>Ixodes</taxon>
    </lineage>
</organism>
<dbReference type="VEuPathDB" id="VectorBase:ISCI012571"/>
<dbReference type="EMBL" id="ABJB010869811">
    <property type="status" value="NOT_ANNOTATED_CDS"/>
    <property type="molecule type" value="Genomic_DNA"/>
</dbReference>
<evidence type="ECO:0000313" key="3">
    <source>
        <dbReference type="EnsemblMetazoa" id="ISCW012571-PA"/>
    </source>
</evidence>
<reference evidence="2 4" key="1">
    <citation type="submission" date="2008-03" db="EMBL/GenBank/DDBJ databases">
        <title>Annotation of Ixodes scapularis.</title>
        <authorList>
            <consortium name="Ixodes scapularis Genome Project Consortium"/>
            <person name="Caler E."/>
            <person name="Hannick L.I."/>
            <person name="Bidwell S."/>
            <person name="Joardar V."/>
            <person name="Thiagarajan M."/>
            <person name="Amedeo P."/>
            <person name="Galinsky K.J."/>
            <person name="Schobel S."/>
            <person name="Inman J."/>
            <person name="Hostetler J."/>
            <person name="Miller J."/>
            <person name="Hammond M."/>
            <person name="Megy K."/>
            <person name="Lawson D."/>
            <person name="Kodira C."/>
            <person name="Sutton G."/>
            <person name="Meyer J."/>
            <person name="Hill C.A."/>
            <person name="Birren B."/>
            <person name="Nene V."/>
            <person name="Collins F."/>
            <person name="Alarcon-Chaidez F."/>
            <person name="Wikel S."/>
            <person name="Strausberg R."/>
        </authorList>
    </citation>
    <scope>NUCLEOTIDE SEQUENCE [LARGE SCALE GENOMIC DNA]</scope>
    <source>
        <strain evidence="4">Wikel</strain>
        <strain evidence="2">Wikel colony</strain>
    </source>
</reference>
<dbReference type="InParanoid" id="B7QBX7"/>
<name>B7QBX7_IXOSC</name>
<feature type="region of interest" description="Disordered" evidence="1">
    <location>
        <begin position="101"/>
        <end position="124"/>
    </location>
</feature>
<dbReference type="HOGENOM" id="CLU_2006435_0_0_1"/>